<dbReference type="EMBL" id="MZNU01000252">
    <property type="protein sequence ID" value="OWP02027.1"/>
    <property type="molecule type" value="Genomic_DNA"/>
</dbReference>
<evidence type="ECO:0000256" key="1">
    <source>
        <dbReference type="SAM" id="MobiDB-lite"/>
    </source>
</evidence>
<dbReference type="AlphaFoldDB" id="A0A218Z1Y5"/>
<feature type="region of interest" description="Disordered" evidence="1">
    <location>
        <begin position="24"/>
        <end position="55"/>
    </location>
</feature>
<sequence length="127" mass="14244">MAAEAYGRVEQAVRGTALQQYWCGTRSREGQQPTSSSTFPSLSPPPSATGDAESSSDDLAAILNFRSDMLSIRERVPMNVERRKLQRATRAVIKVTRQMGNWDSRIPIPYTEGDVAHSWMLWLPFDV</sequence>
<keyword evidence="3" id="KW-1185">Reference proteome</keyword>
<accession>A0A218Z1Y5</accession>
<protein>
    <submittedName>
        <fullName evidence="2">Uncharacterized protein</fullName>
    </submittedName>
</protein>
<dbReference type="Proteomes" id="UP000242519">
    <property type="component" value="Unassembled WGS sequence"/>
</dbReference>
<name>A0A218Z1Y5_9HELO</name>
<comment type="caution">
    <text evidence="2">The sequence shown here is derived from an EMBL/GenBank/DDBJ whole genome shotgun (WGS) entry which is preliminary data.</text>
</comment>
<reference evidence="2" key="1">
    <citation type="submission" date="2017-04" db="EMBL/GenBank/DDBJ databases">
        <title>Draft genome sequence of Marssonina coronaria NL1: causal agent of apple blotch.</title>
        <authorList>
            <person name="Cheng Q."/>
        </authorList>
    </citation>
    <scope>NUCLEOTIDE SEQUENCE [LARGE SCALE GENOMIC DNA]</scope>
    <source>
        <strain evidence="2">NL1</strain>
    </source>
</reference>
<gene>
    <name evidence="2" type="ORF">B2J93_1499</name>
</gene>
<evidence type="ECO:0000313" key="2">
    <source>
        <dbReference type="EMBL" id="OWP02027.1"/>
    </source>
</evidence>
<proteinExistence type="predicted"/>
<evidence type="ECO:0000313" key="3">
    <source>
        <dbReference type="Proteomes" id="UP000242519"/>
    </source>
</evidence>
<organism evidence="2 3">
    <name type="scientific">Diplocarpon coronariae</name>
    <dbReference type="NCBI Taxonomy" id="2795749"/>
    <lineage>
        <taxon>Eukaryota</taxon>
        <taxon>Fungi</taxon>
        <taxon>Dikarya</taxon>
        <taxon>Ascomycota</taxon>
        <taxon>Pezizomycotina</taxon>
        <taxon>Leotiomycetes</taxon>
        <taxon>Helotiales</taxon>
        <taxon>Drepanopezizaceae</taxon>
        <taxon>Diplocarpon</taxon>
    </lineage>
</organism>
<dbReference type="InParanoid" id="A0A218Z1Y5"/>